<evidence type="ECO:0000256" key="3">
    <source>
        <dbReference type="SAM" id="MobiDB-lite"/>
    </source>
</evidence>
<evidence type="ECO:0000256" key="1">
    <source>
        <dbReference type="ARBA" id="ARBA00022737"/>
    </source>
</evidence>
<feature type="region of interest" description="Disordered" evidence="3">
    <location>
        <begin position="1"/>
        <end position="21"/>
    </location>
</feature>
<gene>
    <name evidence="5" type="ORF">FSARC_4558</name>
</gene>
<comment type="caution">
    <text evidence="5">The sequence shown here is derived from an EMBL/GenBank/DDBJ whole genome shotgun (WGS) entry which is preliminary data.</text>
</comment>
<name>A0A8H4XAJ2_9HYPO</name>
<dbReference type="PANTHER" id="PTHR40619">
    <property type="entry name" value="FUNGAL STAND N-TERMINAL GOODBYE DOMAIN-CONTAINING PROTEIN"/>
    <property type="match status" value="1"/>
</dbReference>
<feature type="domain" description="Nephrocystin 3-like N-terminal" evidence="4">
    <location>
        <begin position="417"/>
        <end position="598"/>
    </location>
</feature>
<evidence type="ECO:0000256" key="2">
    <source>
        <dbReference type="SAM" id="Coils"/>
    </source>
</evidence>
<evidence type="ECO:0000259" key="4">
    <source>
        <dbReference type="Pfam" id="PF24883"/>
    </source>
</evidence>
<organism evidence="5 6">
    <name type="scientific">Fusarium sarcochroum</name>
    <dbReference type="NCBI Taxonomy" id="1208366"/>
    <lineage>
        <taxon>Eukaryota</taxon>
        <taxon>Fungi</taxon>
        <taxon>Dikarya</taxon>
        <taxon>Ascomycota</taxon>
        <taxon>Pezizomycotina</taxon>
        <taxon>Sordariomycetes</taxon>
        <taxon>Hypocreomycetidae</taxon>
        <taxon>Hypocreales</taxon>
        <taxon>Nectriaceae</taxon>
        <taxon>Fusarium</taxon>
        <taxon>Fusarium lateritium species complex</taxon>
    </lineage>
</organism>
<dbReference type="Pfam" id="PF24883">
    <property type="entry name" value="NPHP3_N"/>
    <property type="match status" value="1"/>
</dbReference>
<dbReference type="AlphaFoldDB" id="A0A8H4XAJ2"/>
<proteinExistence type="predicted"/>
<dbReference type="EMBL" id="JABEXW010000212">
    <property type="protein sequence ID" value="KAF4967997.1"/>
    <property type="molecule type" value="Genomic_DNA"/>
</dbReference>
<dbReference type="InterPro" id="IPR056884">
    <property type="entry name" value="NPHP3-like_N"/>
</dbReference>
<sequence length="643" mass="72687">MDQSTDHELPGLLPETTPSSTRRPFWEEMFHQAMEELQSTRDEPVKLVETSNSIRTATGWVEIVNILEIARAKYYGYSGFIGFWKRAGHKMTDHANDGKMLLSLLPNTEYSSIIHCVFDAAKRTAKIREEIETSLRQFREKLEDVESIVAVYTNEDEIVAAASNVLVSILQAIEDIVAYYWANKGRKIAKALWRGEDYKTDLTECLDGLSSSSRRLMEKANIGNFRETRSVNVKASEGLEKLKELQLDHIRMVKEQRRLADAQSQMNDSGRKMTLEQRRLASGLKREASANTRNAAANEMNAAVNMANATISAVALNAFDRLSQEYLTAISERERALRLNTQLLVTNARLSSELKAERSRSRDRRPPLGSPLVSQAQLLRMVNLGLDLDISNAEEIGMDFISTSTALVNRRDQGRAEQLVGDPKLRQWIVKTSSTELLIHGNMKPSRTSVSPLSLFTASIVRSLRNVHRFCAIAFFCGQHTDLDDPLTGGFGLIKSLIAQLLDQHHFDDADLAHVAQDVNLSLLKRDMEDIEELCQLFAVLVRRLRSDTTLFCVLDSVNVYEDEEYMQDMHVDRVLYEILSLTQDKKVKTHVKILLTSPTDTNMISAGFQQKDILAMSGRLSVDKHFSDRRLSRNFQGALESE</sequence>
<reference evidence="5" key="1">
    <citation type="journal article" date="2020" name="BMC Genomics">
        <title>Correction to: Identification and distribution of gene clusters required for synthesis of sphingolipid metabolism inhibitors in diverse species of the filamentous fungus Fusarium.</title>
        <authorList>
            <person name="Kim H.S."/>
            <person name="Lohmar J.M."/>
            <person name="Busman M."/>
            <person name="Brown D.W."/>
            <person name="Naumann T.A."/>
            <person name="Divon H.H."/>
            <person name="Lysoe E."/>
            <person name="Uhlig S."/>
            <person name="Proctor R.H."/>
        </authorList>
    </citation>
    <scope>NUCLEOTIDE SEQUENCE</scope>
    <source>
        <strain evidence="5">NRRL 20472</strain>
    </source>
</reference>
<accession>A0A8H4XAJ2</accession>
<dbReference type="PANTHER" id="PTHR40619:SF3">
    <property type="entry name" value="FUNGAL STAND N-TERMINAL GOODBYE DOMAIN-CONTAINING PROTEIN"/>
    <property type="match status" value="1"/>
</dbReference>
<keyword evidence="2" id="KW-0175">Coiled coil</keyword>
<keyword evidence="6" id="KW-1185">Reference proteome</keyword>
<evidence type="ECO:0000313" key="6">
    <source>
        <dbReference type="Proteomes" id="UP000622797"/>
    </source>
</evidence>
<dbReference type="Proteomes" id="UP000622797">
    <property type="component" value="Unassembled WGS sequence"/>
</dbReference>
<keyword evidence="1" id="KW-0677">Repeat</keyword>
<dbReference type="OrthoDB" id="5419927at2759"/>
<evidence type="ECO:0000313" key="5">
    <source>
        <dbReference type="EMBL" id="KAF4967997.1"/>
    </source>
</evidence>
<protein>
    <recommendedName>
        <fullName evidence="4">Nephrocystin 3-like N-terminal domain-containing protein</fullName>
    </recommendedName>
</protein>
<reference evidence="5" key="2">
    <citation type="submission" date="2020-05" db="EMBL/GenBank/DDBJ databases">
        <authorList>
            <person name="Kim H.-S."/>
            <person name="Proctor R.H."/>
            <person name="Brown D.W."/>
        </authorList>
    </citation>
    <scope>NUCLEOTIDE SEQUENCE</scope>
    <source>
        <strain evidence="5">NRRL 20472</strain>
    </source>
</reference>
<feature type="coiled-coil region" evidence="2">
    <location>
        <begin position="128"/>
        <end position="155"/>
    </location>
</feature>